<accession>A0ACC6A9I4</accession>
<organism evidence="1 2">
    <name type="scientific">Bacillus cytotoxicus</name>
    <dbReference type="NCBI Taxonomy" id="580165"/>
    <lineage>
        <taxon>Bacteria</taxon>
        <taxon>Bacillati</taxon>
        <taxon>Bacillota</taxon>
        <taxon>Bacilli</taxon>
        <taxon>Bacillales</taxon>
        <taxon>Bacillaceae</taxon>
        <taxon>Bacillus</taxon>
        <taxon>Bacillus cereus group</taxon>
    </lineage>
</organism>
<keyword evidence="2" id="KW-1185">Reference proteome</keyword>
<sequence length="47" mass="5692">MNFNKNTQYYKVFQKEERIINEEREKVKLLILEGILFLGRAVVEEAF</sequence>
<protein>
    <submittedName>
        <fullName evidence="1">Uncharacterized protein</fullName>
    </submittedName>
</protein>
<reference evidence="1" key="1">
    <citation type="submission" date="2022-05" db="EMBL/GenBank/DDBJ databases">
        <title>Comparative Genomics of Spacecraft Associated Microbes.</title>
        <authorList>
            <person name="Tran M.T."/>
            <person name="Wright A."/>
            <person name="Seuylemezian A."/>
            <person name="Eisen J."/>
            <person name="Coil D."/>
        </authorList>
    </citation>
    <scope>NUCLEOTIDE SEQUENCE</scope>
    <source>
        <strain evidence="1">FAIRING 10M-2.2</strain>
    </source>
</reference>
<dbReference type="EMBL" id="JAMBOP010000020">
    <property type="protein sequence ID" value="MCM3737239.1"/>
    <property type="molecule type" value="Genomic_DNA"/>
</dbReference>
<name>A0ACC6A9I4_9BACI</name>
<evidence type="ECO:0000313" key="2">
    <source>
        <dbReference type="Proteomes" id="UP001202289"/>
    </source>
</evidence>
<gene>
    <name evidence="1" type="ORF">M3215_15885</name>
</gene>
<comment type="caution">
    <text evidence="1">The sequence shown here is derived from an EMBL/GenBank/DDBJ whole genome shotgun (WGS) entry which is preliminary data.</text>
</comment>
<evidence type="ECO:0000313" key="1">
    <source>
        <dbReference type="EMBL" id="MCM3737239.1"/>
    </source>
</evidence>
<proteinExistence type="predicted"/>
<dbReference type="Proteomes" id="UP001202289">
    <property type="component" value="Unassembled WGS sequence"/>
</dbReference>